<feature type="compositionally biased region" description="Polar residues" evidence="1">
    <location>
        <begin position="136"/>
        <end position="154"/>
    </location>
</feature>
<dbReference type="EMBL" id="AMQN01002454">
    <property type="status" value="NOT_ANNOTATED_CDS"/>
    <property type="molecule type" value="Genomic_DNA"/>
</dbReference>
<dbReference type="EnsemblMetazoa" id="CapteT203021">
    <property type="protein sequence ID" value="CapteP203021"/>
    <property type="gene ID" value="CapteG203021"/>
</dbReference>
<reference evidence="2 4" key="2">
    <citation type="journal article" date="2013" name="Nature">
        <title>Insights into bilaterian evolution from three spiralian genomes.</title>
        <authorList>
            <person name="Simakov O."/>
            <person name="Marletaz F."/>
            <person name="Cho S.J."/>
            <person name="Edsinger-Gonzales E."/>
            <person name="Havlak P."/>
            <person name="Hellsten U."/>
            <person name="Kuo D.H."/>
            <person name="Larsson T."/>
            <person name="Lv J."/>
            <person name="Arendt D."/>
            <person name="Savage R."/>
            <person name="Osoegawa K."/>
            <person name="de Jong P."/>
            <person name="Grimwood J."/>
            <person name="Chapman J.A."/>
            <person name="Shapiro H."/>
            <person name="Aerts A."/>
            <person name="Otillar R.P."/>
            <person name="Terry A.Y."/>
            <person name="Boore J.L."/>
            <person name="Grigoriev I.V."/>
            <person name="Lindberg D.R."/>
            <person name="Seaver E.C."/>
            <person name="Weisblat D.A."/>
            <person name="Putnam N.H."/>
            <person name="Rokhsar D.S."/>
        </authorList>
    </citation>
    <scope>NUCLEOTIDE SEQUENCE</scope>
    <source>
        <strain evidence="2 4">I ESC-2004</strain>
    </source>
</reference>
<dbReference type="EMBL" id="KB309217">
    <property type="protein sequence ID" value="ELT95131.1"/>
    <property type="molecule type" value="Genomic_DNA"/>
</dbReference>
<dbReference type="Proteomes" id="UP000014760">
    <property type="component" value="Unassembled WGS sequence"/>
</dbReference>
<keyword evidence="4" id="KW-1185">Reference proteome</keyword>
<organism evidence="2">
    <name type="scientific">Capitella teleta</name>
    <name type="common">Polychaete worm</name>
    <dbReference type="NCBI Taxonomy" id="283909"/>
    <lineage>
        <taxon>Eukaryota</taxon>
        <taxon>Metazoa</taxon>
        <taxon>Spiralia</taxon>
        <taxon>Lophotrochozoa</taxon>
        <taxon>Annelida</taxon>
        <taxon>Polychaeta</taxon>
        <taxon>Sedentaria</taxon>
        <taxon>Scolecida</taxon>
        <taxon>Capitellidae</taxon>
        <taxon>Capitella</taxon>
    </lineage>
</organism>
<dbReference type="PANTHER" id="PTHR31751">
    <property type="entry name" value="SI:CH211-108C17.2-RELATED-RELATED"/>
    <property type="match status" value="1"/>
</dbReference>
<dbReference type="HOGENOM" id="CLU_726161_0_0_1"/>
<evidence type="ECO:0000313" key="4">
    <source>
        <dbReference type="Proteomes" id="UP000014760"/>
    </source>
</evidence>
<reference evidence="4" key="1">
    <citation type="submission" date="2012-12" db="EMBL/GenBank/DDBJ databases">
        <authorList>
            <person name="Hellsten U."/>
            <person name="Grimwood J."/>
            <person name="Chapman J.A."/>
            <person name="Shapiro H."/>
            <person name="Aerts A."/>
            <person name="Otillar R.P."/>
            <person name="Terry A.Y."/>
            <person name="Boore J.L."/>
            <person name="Simakov O."/>
            <person name="Marletaz F."/>
            <person name="Cho S.-J."/>
            <person name="Edsinger-Gonzales E."/>
            <person name="Havlak P."/>
            <person name="Kuo D.-H."/>
            <person name="Larsson T."/>
            <person name="Lv J."/>
            <person name="Arendt D."/>
            <person name="Savage R."/>
            <person name="Osoegawa K."/>
            <person name="de Jong P."/>
            <person name="Lindberg D.R."/>
            <person name="Seaver E.C."/>
            <person name="Weisblat D.A."/>
            <person name="Putnam N.H."/>
            <person name="Grigoriev I.V."/>
            <person name="Rokhsar D.S."/>
        </authorList>
    </citation>
    <scope>NUCLEOTIDE SEQUENCE</scope>
    <source>
        <strain evidence="4">I ESC-2004</strain>
    </source>
</reference>
<sequence length="381" mass="42732">MSKALDLLPGATPTIYSKENCSATAPDTWGSPPLKKRRGAFEKRQHQRILDDIFPESEVPDQTVPDVQLQSQTPLSSLTAINISSTSIGLQACVPVRRHRRSKMTQTPTIPTLQLPQRPVMASVGTQTEWERDVQPSVSEQLNVSLSSDSSYADNDQIDPDYLPEDAPPHEAEVEQEQTASNSRKYLIHDTCLRSLLQSVQCIDCHLSGLQWHIAEVGSAIVVKGSAAAVKLEELVFNKYLLKDLATLSPHYQTYDLEAFHSLLNQFAPKMTAFHFQAMNGRVLLAVMHFNENSNRQSKISRDGKEQYSIHYPKYRKGDPIVRRIKTAPTHNYVGELVKRVDILVASNIHQPLAPKPPTLASQYVTPEKGELVLRHRGRFI</sequence>
<accession>R7TUH7</accession>
<dbReference type="EMBL" id="AMQN01002455">
    <property type="status" value="NOT_ANNOTATED_CDS"/>
    <property type="molecule type" value="Genomic_DNA"/>
</dbReference>
<gene>
    <name evidence="2" type="ORF">CAPTEDRAFT_203021</name>
</gene>
<reference evidence="3" key="3">
    <citation type="submission" date="2015-06" db="UniProtKB">
        <authorList>
            <consortium name="EnsemblMetazoa"/>
        </authorList>
    </citation>
    <scope>IDENTIFICATION</scope>
</reference>
<name>R7TUH7_CAPTE</name>
<protein>
    <submittedName>
        <fullName evidence="2 3">Uncharacterized protein</fullName>
    </submittedName>
</protein>
<dbReference type="AlphaFoldDB" id="R7TUH7"/>
<proteinExistence type="predicted"/>
<evidence type="ECO:0000256" key="1">
    <source>
        <dbReference type="SAM" id="MobiDB-lite"/>
    </source>
</evidence>
<dbReference type="OrthoDB" id="5987257at2759"/>
<evidence type="ECO:0000313" key="2">
    <source>
        <dbReference type="EMBL" id="ELT95131.1"/>
    </source>
</evidence>
<feature type="region of interest" description="Disordered" evidence="1">
    <location>
        <begin position="130"/>
        <end position="180"/>
    </location>
</feature>
<dbReference type="PANTHER" id="PTHR31751:SF42">
    <property type="entry name" value="PROTEIN CBG10204"/>
    <property type="match status" value="1"/>
</dbReference>
<evidence type="ECO:0000313" key="3">
    <source>
        <dbReference type="EnsemblMetazoa" id="CapteP203021"/>
    </source>
</evidence>